<dbReference type="Proteomes" id="UP001589789">
    <property type="component" value="Unassembled WGS sequence"/>
</dbReference>
<evidence type="ECO:0000313" key="2">
    <source>
        <dbReference type="EMBL" id="MFC0387250.1"/>
    </source>
</evidence>
<name>A0ABV6IX26_9PROT</name>
<gene>
    <name evidence="2" type="ORF">ACFFIC_17115</name>
</gene>
<accession>A0ABV6IX26</accession>
<dbReference type="RefSeq" id="WP_377052515.1">
    <property type="nucleotide sequence ID" value="NZ_JBHLVZ010000058.1"/>
</dbReference>
<evidence type="ECO:0000313" key="3">
    <source>
        <dbReference type="Proteomes" id="UP001589789"/>
    </source>
</evidence>
<dbReference type="EMBL" id="JBHLVZ010000058">
    <property type="protein sequence ID" value="MFC0387250.1"/>
    <property type="molecule type" value="Genomic_DNA"/>
</dbReference>
<organism evidence="2 3">
    <name type="scientific">Muricoccus vinaceus</name>
    <dbReference type="NCBI Taxonomy" id="424704"/>
    <lineage>
        <taxon>Bacteria</taxon>
        <taxon>Pseudomonadati</taxon>
        <taxon>Pseudomonadota</taxon>
        <taxon>Alphaproteobacteria</taxon>
        <taxon>Acetobacterales</taxon>
        <taxon>Roseomonadaceae</taxon>
        <taxon>Muricoccus</taxon>
    </lineage>
</organism>
<protein>
    <submittedName>
        <fullName evidence="2">Uncharacterized protein</fullName>
    </submittedName>
</protein>
<reference evidence="2 3" key="1">
    <citation type="submission" date="2024-09" db="EMBL/GenBank/DDBJ databases">
        <authorList>
            <person name="Sun Q."/>
            <person name="Mori K."/>
        </authorList>
    </citation>
    <scope>NUCLEOTIDE SEQUENCE [LARGE SCALE GENOMIC DNA]</scope>
    <source>
        <strain evidence="2 3">CCM 7468</strain>
    </source>
</reference>
<proteinExistence type="predicted"/>
<evidence type="ECO:0000256" key="1">
    <source>
        <dbReference type="SAM" id="MobiDB-lite"/>
    </source>
</evidence>
<feature type="region of interest" description="Disordered" evidence="1">
    <location>
        <begin position="1"/>
        <end position="20"/>
    </location>
</feature>
<keyword evidence="3" id="KW-1185">Reference proteome</keyword>
<sequence length="62" mass="7010">MEAESEQQDPSRNGSVDDSLEQVINTAKYLADFARNQHLDEADALLTEILIILFAGRNRTFQ</sequence>
<comment type="caution">
    <text evidence="2">The sequence shown here is derived from an EMBL/GenBank/DDBJ whole genome shotgun (WGS) entry which is preliminary data.</text>
</comment>